<accession>A0AAW2DL41</accession>
<dbReference type="EMBL" id="JAZDWU010000002">
    <property type="protein sequence ID" value="KAL0010849.1"/>
    <property type="molecule type" value="Genomic_DNA"/>
</dbReference>
<keyword evidence="2" id="KW-1185">Reference proteome</keyword>
<dbReference type="Proteomes" id="UP001459277">
    <property type="component" value="Unassembled WGS sequence"/>
</dbReference>
<organism evidence="1 2">
    <name type="scientific">Lithocarpus litseifolius</name>
    <dbReference type="NCBI Taxonomy" id="425828"/>
    <lineage>
        <taxon>Eukaryota</taxon>
        <taxon>Viridiplantae</taxon>
        <taxon>Streptophyta</taxon>
        <taxon>Embryophyta</taxon>
        <taxon>Tracheophyta</taxon>
        <taxon>Spermatophyta</taxon>
        <taxon>Magnoliopsida</taxon>
        <taxon>eudicotyledons</taxon>
        <taxon>Gunneridae</taxon>
        <taxon>Pentapetalae</taxon>
        <taxon>rosids</taxon>
        <taxon>fabids</taxon>
        <taxon>Fagales</taxon>
        <taxon>Fagaceae</taxon>
        <taxon>Lithocarpus</taxon>
    </lineage>
</organism>
<proteinExistence type="predicted"/>
<comment type="caution">
    <text evidence="1">The sequence shown here is derived from an EMBL/GenBank/DDBJ whole genome shotgun (WGS) entry which is preliminary data.</text>
</comment>
<evidence type="ECO:0000313" key="1">
    <source>
        <dbReference type="EMBL" id="KAL0010849.1"/>
    </source>
</evidence>
<evidence type="ECO:0000313" key="2">
    <source>
        <dbReference type="Proteomes" id="UP001459277"/>
    </source>
</evidence>
<dbReference type="AlphaFoldDB" id="A0AAW2DL41"/>
<name>A0AAW2DL41_9ROSI</name>
<protein>
    <submittedName>
        <fullName evidence="1">Uncharacterized protein</fullName>
    </submittedName>
</protein>
<sequence length="90" mass="10170">MPSEGLLLLEELLKVHGDFTTGFRVDVFLGNILLELLCAVLTSLKSTSLDSLFEEKLLEWRGVVQNFLEAKFNLSFLLGYLRLMAHAFGH</sequence>
<reference evidence="1 2" key="1">
    <citation type="submission" date="2024-01" db="EMBL/GenBank/DDBJ databases">
        <title>A telomere-to-telomere, gap-free genome of sweet tea (Lithocarpus litseifolius).</title>
        <authorList>
            <person name="Zhou J."/>
        </authorList>
    </citation>
    <scope>NUCLEOTIDE SEQUENCE [LARGE SCALE GENOMIC DNA]</scope>
    <source>
        <strain evidence="1">Zhou-2022a</strain>
        <tissue evidence="1">Leaf</tissue>
    </source>
</reference>
<gene>
    <name evidence="1" type="ORF">SO802_005957</name>
</gene>